<comment type="subcellular location">
    <subcellularLocation>
        <location evidence="1">Cell inner membrane</location>
        <topology evidence="1">Multi-pass membrane protein</topology>
    </subcellularLocation>
</comment>
<reference evidence="9 10" key="1">
    <citation type="journal article" date="2018" name="Syst. Appl. Microbiol.">
        <title>Ereboglobus luteus gen. nov. sp. nov. from cockroach guts, and new insights into the oxygen relationship of the genera Opitutus and Didymococcus (Verrucomicrobia: Opitutaceae).</title>
        <authorList>
            <person name="Tegtmeier D."/>
            <person name="Belitz A."/>
            <person name="Radek R."/>
            <person name="Heimerl T."/>
            <person name="Brune A."/>
        </authorList>
    </citation>
    <scope>NUCLEOTIDE SEQUENCE [LARGE SCALE GENOMIC DNA]</scope>
    <source>
        <strain evidence="9 10">Ho45</strain>
    </source>
</reference>
<dbReference type="Pfam" id="PF00873">
    <property type="entry name" value="ACR_tran"/>
    <property type="match status" value="1"/>
</dbReference>
<keyword evidence="2" id="KW-0813">Transport</keyword>
<protein>
    <recommendedName>
        <fullName evidence="11">Multidrug transporter AcrB</fullName>
    </recommendedName>
</protein>
<dbReference type="Gene3D" id="1.20.1640.10">
    <property type="entry name" value="Multidrug efflux transporter AcrB transmembrane domain"/>
    <property type="match status" value="2"/>
</dbReference>
<feature type="transmembrane region" description="Helical" evidence="8">
    <location>
        <begin position="530"/>
        <end position="547"/>
    </location>
</feature>
<dbReference type="InterPro" id="IPR027463">
    <property type="entry name" value="AcrB_DN_DC_subdom"/>
</dbReference>
<name>A0A2U8E5T2_9BACT</name>
<sequence>MILSDTSIKRPVVSLVASIFVVLLGVLSFMSLPVREYPMTDTAVISVRTSYRGASAEVVETKITEPIEKELASIDGIRNIQSTSQEESSRITIEFNLDRNIDEAANDVRDRMSRARRRLPDDIDEPIITKADPDATPVITLSFNSDRYSRLELVELVEQLAIQRIQTVPGVGSVTVRGPRFAMRMWIDSDRLAAYELTVADVEAALRAQNVEVPSGRIESSAREFPLRMEGRMQEVVDFENLVLVTRGDYQVKFSDIGRVELGPEDYRSETYFKGHLTVSVAVVRQPNANLLDVVNGVKAVIPAVRTDLPPGVNVQVAFDNSTFVERSVKEVYKTILEASALVILIIFLFLRNWRATLVPLVAIPVSIIGTFTVMSILGFSINILTLLALVLAVGLVVDDAIVVLENIYRRMEHGENAIHAAIFGTRQVAFAVIATTLTLAAVFLPVAFQSGQTGRLFYEFGITLAVAVLVSAFVALTLTPMLCSRVLHPVKVVNGVKKHGWLYDKTEPFFVWFNKCYERLLRVATNNKALVLLAALAFSCAGFWLYTKLQRELTPAEDRGVFTARLISPVGSTAEYLRLYSYDMEQMVLKVPEIDRTYHRTGDGGRAWIYTTLVPWEDRKRKTQDVSADLRRQFAREVTGGQAIVSAVRSFGGGRGAAGVTMVLLGSEFNELQRLGALFVKDMLESGHFVQPRVDPSPTKPQLQLRIDRAKAADMRVKVSDIATTLESLLGSRRVTEFQRGNQQYYVVVQIEDAKRATPSDLARLYVRSTEGNLVQLSNLVSWTEDTVAESYRHFDRMRSVVVSSQLSPGFTIGDAVDYLNARGADLLTPGYTIAWDGETREYIESGNDTYMLFGLALLFTFLILAAQFESWIHPVTIFSGVVLAIAGGLMVLWSTRFWFATPMTDNLFSRFGLIMLIGLVAKNGILIVEFANQLQIEGKDAFTAAFQSATIRFRPILMTSIATILGAVPIAFATGAGAETRNPMGIVVVGGLTLSTVITLFVIPVLYILLDRICVKVTGKSSAYGLKRAEEIDRETRTIGSGVHEFEHAEKQ</sequence>
<feature type="transmembrane region" description="Helical" evidence="8">
    <location>
        <begin position="852"/>
        <end position="870"/>
    </location>
</feature>
<feature type="transmembrane region" description="Helical" evidence="8">
    <location>
        <begin position="877"/>
        <end position="901"/>
    </location>
</feature>
<feature type="transmembrane region" description="Helical" evidence="8">
    <location>
        <begin position="955"/>
        <end position="974"/>
    </location>
</feature>
<evidence type="ECO:0000256" key="6">
    <source>
        <dbReference type="ARBA" id="ARBA00022989"/>
    </source>
</evidence>
<dbReference type="OrthoDB" id="9757876at2"/>
<feature type="transmembrane region" description="Helical" evidence="8">
    <location>
        <begin position="461"/>
        <end position="484"/>
    </location>
</feature>
<dbReference type="AlphaFoldDB" id="A0A2U8E5T2"/>
<feature type="transmembrane region" description="Helical" evidence="8">
    <location>
        <begin position="429"/>
        <end position="449"/>
    </location>
</feature>
<feature type="transmembrane region" description="Helical" evidence="8">
    <location>
        <begin position="332"/>
        <end position="351"/>
    </location>
</feature>
<evidence type="ECO:0000313" key="9">
    <source>
        <dbReference type="EMBL" id="AWI10170.1"/>
    </source>
</evidence>
<evidence type="ECO:0000313" key="10">
    <source>
        <dbReference type="Proteomes" id="UP000244896"/>
    </source>
</evidence>
<proteinExistence type="predicted"/>
<dbReference type="SUPFAM" id="SSF82866">
    <property type="entry name" value="Multidrug efflux transporter AcrB transmembrane domain"/>
    <property type="match status" value="2"/>
</dbReference>
<dbReference type="Proteomes" id="UP000244896">
    <property type="component" value="Chromosome"/>
</dbReference>
<feature type="transmembrane region" description="Helical" evidence="8">
    <location>
        <begin position="358"/>
        <end position="378"/>
    </location>
</feature>
<feature type="transmembrane region" description="Helical" evidence="8">
    <location>
        <begin position="986"/>
        <end position="1012"/>
    </location>
</feature>
<dbReference type="RefSeq" id="WP_108826054.1">
    <property type="nucleotide sequence ID" value="NZ_CP023004.1"/>
</dbReference>
<evidence type="ECO:0000256" key="5">
    <source>
        <dbReference type="ARBA" id="ARBA00022692"/>
    </source>
</evidence>
<dbReference type="Gene3D" id="3.30.70.1440">
    <property type="entry name" value="Multidrug efflux transporter AcrB pore domain"/>
    <property type="match status" value="1"/>
</dbReference>
<dbReference type="KEGG" id="elut:CKA38_13695"/>
<dbReference type="InterPro" id="IPR001036">
    <property type="entry name" value="Acrflvin-R"/>
</dbReference>
<dbReference type="EMBL" id="CP023004">
    <property type="protein sequence ID" value="AWI10170.1"/>
    <property type="molecule type" value="Genomic_DNA"/>
</dbReference>
<keyword evidence="10" id="KW-1185">Reference proteome</keyword>
<evidence type="ECO:0000256" key="2">
    <source>
        <dbReference type="ARBA" id="ARBA00022448"/>
    </source>
</evidence>
<keyword evidence="7 8" id="KW-0472">Membrane</keyword>
<keyword evidence="6 8" id="KW-1133">Transmembrane helix</keyword>
<evidence type="ECO:0000256" key="7">
    <source>
        <dbReference type="ARBA" id="ARBA00023136"/>
    </source>
</evidence>
<dbReference type="Gene3D" id="3.30.70.1430">
    <property type="entry name" value="Multidrug efflux transporter AcrB pore domain"/>
    <property type="match status" value="2"/>
</dbReference>
<dbReference type="SUPFAM" id="SSF82714">
    <property type="entry name" value="Multidrug efflux transporter AcrB TolC docking domain, DN and DC subdomains"/>
    <property type="match status" value="2"/>
</dbReference>
<dbReference type="FunFam" id="1.20.1640.10:FF:000001">
    <property type="entry name" value="Efflux pump membrane transporter"/>
    <property type="match status" value="1"/>
</dbReference>
<dbReference type="Gene3D" id="3.30.70.1320">
    <property type="entry name" value="Multidrug efflux transporter AcrB pore domain like"/>
    <property type="match status" value="1"/>
</dbReference>
<dbReference type="PANTHER" id="PTHR32063">
    <property type="match status" value="1"/>
</dbReference>
<dbReference type="PRINTS" id="PR00702">
    <property type="entry name" value="ACRIFLAVINRP"/>
</dbReference>
<organism evidence="9 10">
    <name type="scientific">Ereboglobus luteus</name>
    <dbReference type="NCBI Taxonomy" id="1796921"/>
    <lineage>
        <taxon>Bacteria</taxon>
        <taxon>Pseudomonadati</taxon>
        <taxon>Verrucomicrobiota</taxon>
        <taxon>Opitutia</taxon>
        <taxon>Opitutales</taxon>
        <taxon>Opitutaceae</taxon>
        <taxon>Ereboglobus</taxon>
    </lineage>
</organism>
<keyword evidence="4" id="KW-0997">Cell inner membrane</keyword>
<dbReference type="PANTHER" id="PTHR32063:SF28">
    <property type="entry name" value="BLR2861 PROTEIN"/>
    <property type="match status" value="1"/>
</dbReference>
<dbReference type="SUPFAM" id="SSF82693">
    <property type="entry name" value="Multidrug efflux transporter AcrB pore domain, PN1, PN2, PC1 and PC2 subdomains"/>
    <property type="match status" value="3"/>
</dbReference>
<dbReference type="Gene3D" id="3.30.2090.10">
    <property type="entry name" value="Multidrug efflux transporter AcrB TolC docking domain, DN and DC subdomains"/>
    <property type="match status" value="2"/>
</dbReference>
<feature type="transmembrane region" description="Helical" evidence="8">
    <location>
        <begin position="12"/>
        <end position="32"/>
    </location>
</feature>
<evidence type="ECO:0000256" key="4">
    <source>
        <dbReference type="ARBA" id="ARBA00022519"/>
    </source>
</evidence>
<dbReference type="GO" id="GO:0042910">
    <property type="term" value="F:xenobiotic transmembrane transporter activity"/>
    <property type="evidence" value="ECO:0007669"/>
    <property type="project" value="TreeGrafter"/>
</dbReference>
<keyword evidence="5 8" id="KW-0812">Transmembrane</keyword>
<accession>A0A2U8E5T2</accession>
<feature type="transmembrane region" description="Helical" evidence="8">
    <location>
        <begin position="913"/>
        <end position="934"/>
    </location>
</feature>
<evidence type="ECO:0000256" key="3">
    <source>
        <dbReference type="ARBA" id="ARBA00022475"/>
    </source>
</evidence>
<dbReference type="GO" id="GO:0005886">
    <property type="term" value="C:plasma membrane"/>
    <property type="evidence" value="ECO:0007669"/>
    <property type="project" value="UniProtKB-SubCell"/>
</dbReference>
<evidence type="ECO:0008006" key="11">
    <source>
        <dbReference type="Google" id="ProtNLM"/>
    </source>
</evidence>
<keyword evidence="3" id="KW-1003">Cell membrane</keyword>
<feature type="transmembrane region" description="Helical" evidence="8">
    <location>
        <begin position="384"/>
        <end position="408"/>
    </location>
</feature>
<evidence type="ECO:0000256" key="8">
    <source>
        <dbReference type="SAM" id="Phobius"/>
    </source>
</evidence>
<evidence type="ECO:0000256" key="1">
    <source>
        <dbReference type="ARBA" id="ARBA00004429"/>
    </source>
</evidence>
<gene>
    <name evidence="9" type="ORF">CKA38_13695</name>
</gene>